<reference evidence="3" key="1">
    <citation type="journal article" date="2015" name="Genome Announc.">
        <title>Draft genome sequence of the fungus Penicillium brasilianum MG11.</title>
        <authorList>
            <person name="Horn F."/>
            <person name="Linde J."/>
            <person name="Mattern D.J."/>
            <person name="Walther G."/>
            <person name="Guthke R."/>
            <person name="Brakhage A.A."/>
            <person name="Valiante V."/>
        </authorList>
    </citation>
    <scope>NUCLEOTIDE SEQUENCE [LARGE SCALE GENOMIC DNA]</scope>
    <source>
        <strain evidence="3">MG11</strain>
    </source>
</reference>
<proteinExistence type="predicted"/>
<dbReference type="GO" id="GO:0017000">
    <property type="term" value="P:antibiotic biosynthetic process"/>
    <property type="evidence" value="ECO:0007669"/>
    <property type="project" value="UniProtKB-ARBA"/>
</dbReference>
<dbReference type="OrthoDB" id="408373at2759"/>
<evidence type="ECO:0000313" key="3">
    <source>
        <dbReference type="Proteomes" id="UP000042958"/>
    </source>
</evidence>
<dbReference type="InterPro" id="IPR000073">
    <property type="entry name" value="AB_hydrolase_1"/>
</dbReference>
<dbReference type="GO" id="GO:0072330">
    <property type="term" value="P:monocarboxylic acid biosynthetic process"/>
    <property type="evidence" value="ECO:0007669"/>
    <property type="project" value="UniProtKB-ARBA"/>
</dbReference>
<dbReference type="AlphaFoldDB" id="A0A0F7TK15"/>
<dbReference type="Proteomes" id="UP000042958">
    <property type="component" value="Unassembled WGS sequence"/>
</dbReference>
<evidence type="ECO:0000259" key="1">
    <source>
        <dbReference type="Pfam" id="PF00561"/>
    </source>
</evidence>
<feature type="domain" description="AB hydrolase-1" evidence="1">
    <location>
        <begin position="29"/>
        <end position="251"/>
    </location>
</feature>
<dbReference type="Pfam" id="PF00561">
    <property type="entry name" value="Abhydrolase_1"/>
    <property type="match status" value="1"/>
</dbReference>
<protein>
    <recommendedName>
        <fullName evidence="1">AB hydrolase-1 domain-containing protein</fullName>
    </recommendedName>
</protein>
<sequence length="267" mass="28275">MPFVQAGSHSLHYTDSHPTGAPTPSGLTFIFIHGLGSSQNYYFPVIPHITPKHRCITIDTYGAARSPYTGDTVSIPGIAEDVIGVLDALNVAQAVVVGHSMGGLVVIELGARYPDRVLGVVPIGPTHPSEMLVSVMGKRAETVLEAGMEPMANTIPSAAVGSRSTPLQRAFIRELLLGQCPEGYAALCRAIASAQVPDYAAVRAPFLLIAGEEDKSASMEGCQYIFEHVSSQSKSMEVLEGVGHWHCIEAPDDVGRLIAQFAEGIVA</sequence>
<dbReference type="STRING" id="104259.A0A0F7TK15"/>
<dbReference type="SUPFAM" id="SSF53474">
    <property type="entry name" value="alpha/beta-Hydrolases"/>
    <property type="match status" value="1"/>
</dbReference>
<dbReference type="Gene3D" id="3.40.50.1820">
    <property type="entry name" value="alpha/beta hydrolase"/>
    <property type="match status" value="1"/>
</dbReference>
<dbReference type="GO" id="GO:0047372">
    <property type="term" value="F:monoacylglycerol lipase activity"/>
    <property type="evidence" value="ECO:0007669"/>
    <property type="project" value="TreeGrafter"/>
</dbReference>
<dbReference type="EMBL" id="CDHK01000002">
    <property type="protein sequence ID" value="CEJ55806.1"/>
    <property type="molecule type" value="Genomic_DNA"/>
</dbReference>
<dbReference type="PRINTS" id="PR00111">
    <property type="entry name" value="ABHYDROLASE"/>
</dbReference>
<organism evidence="2 3">
    <name type="scientific">Penicillium brasilianum</name>
    <dbReference type="NCBI Taxonomy" id="104259"/>
    <lineage>
        <taxon>Eukaryota</taxon>
        <taxon>Fungi</taxon>
        <taxon>Dikarya</taxon>
        <taxon>Ascomycota</taxon>
        <taxon>Pezizomycotina</taxon>
        <taxon>Eurotiomycetes</taxon>
        <taxon>Eurotiomycetidae</taxon>
        <taxon>Eurotiales</taxon>
        <taxon>Aspergillaceae</taxon>
        <taxon>Penicillium</taxon>
    </lineage>
</organism>
<dbReference type="InterPro" id="IPR029058">
    <property type="entry name" value="AB_hydrolase_fold"/>
</dbReference>
<dbReference type="PANTHER" id="PTHR43798">
    <property type="entry name" value="MONOACYLGLYCEROL LIPASE"/>
    <property type="match status" value="1"/>
</dbReference>
<keyword evidence="3" id="KW-1185">Reference proteome</keyword>
<dbReference type="PANTHER" id="PTHR43798:SF5">
    <property type="entry name" value="MONOACYLGLYCEROL LIPASE ABHD6"/>
    <property type="match status" value="1"/>
</dbReference>
<name>A0A0F7TK15_PENBI</name>
<dbReference type="GO" id="GO:0046464">
    <property type="term" value="P:acylglycerol catabolic process"/>
    <property type="evidence" value="ECO:0007669"/>
    <property type="project" value="TreeGrafter"/>
</dbReference>
<dbReference type="InterPro" id="IPR050266">
    <property type="entry name" value="AB_hydrolase_sf"/>
</dbReference>
<gene>
    <name evidence="2" type="ORF">PMG11_02041</name>
</gene>
<evidence type="ECO:0000313" key="2">
    <source>
        <dbReference type="EMBL" id="CEJ55806.1"/>
    </source>
</evidence>
<accession>A0A0F7TK15</accession>
<dbReference type="GO" id="GO:0016020">
    <property type="term" value="C:membrane"/>
    <property type="evidence" value="ECO:0007669"/>
    <property type="project" value="TreeGrafter"/>
</dbReference>